<accession>J9E5R4</accession>
<organism evidence="1 2">
    <name type="scientific">Wuchereria bancrofti</name>
    <dbReference type="NCBI Taxonomy" id="6293"/>
    <lineage>
        <taxon>Eukaryota</taxon>
        <taxon>Metazoa</taxon>
        <taxon>Ecdysozoa</taxon>
        <taxon>Nematoda</taxon>
        <taxon>Chromadorea</taxon>
        <taxon>Rhabditida</taxon>
        <taxon>Spirurina</taxon>
        <taxon>Spiruromorpha</taxon>
        <taxon>Filarioidea</taxon>
        <taxon>Onchocercidae</taxon>
        <taxon>Wuchereria</taxon>
    </lineage>
</organism>
<dbReference type="AlphaFoldDB" id="J9E5R4"/>
<dbReference type="EMBL" id="ADBV01016435">
    <property type="protein sequence ID" value="EJW72317.1"/>
    <property type="molecule type" value="Genomic_DNA"/>
</dbReference>
<gene>
    <name evidence="1" type="ORF">WUBG_16780</name>
</gene>
<name>J9E5R4_WUCBA</name>
<evidence type="ECO:0000313" key="1">
    <source>
        <dbReference type="EMBL" id="EJW72317.1"/>
    </source>
</evidence>
<evidence type="ECO:0000313" key="2">
    <source>
        <dbReference type="Proteomes" id="UP000004810"/>
    </source>
</evidence>
<protein>
    <submittedName>
        <fullName evidence="1">Uncharacterized protein</fullName>
    </submittedName>
</protein>
<reference evidence="2" key="1">
    <citation type="submission" date="2012-08" db="EMBL/GenBank/DDBJ databases">
        <title>The Genome Sequence of Wuchereria bancrofti.</title>
        <authorList>
            <person name="Nutman T.B."/>
            <person name="Fink D.L."/>
            <person name="Russ C."/>
            <person name="Young S."/>
            <person name="Zeng Q."/>
            <person name="Koehrsen M."/>
            <person name="Alvarado L."/>
            <person name="Berlin A."/>
            <person name="Chapman S.B."/>
            <person name="Chen Z."/>
            <person name="Freedman E."/>
            <person name="Gellesch M."/>
            <person name="Goldberg J."/>
            <person name="Griggs A."/>
            <person name="Gujja S."/>
            <person name="Heilman E.R."/>
            <person name="Heiman D."/>
            <person name="Hepburn T."/>
            <person name="Howarth C."/>
            <person name="Jen D."/>
            <person name="Larson L."/>
            <person name="Lewis B."/>
            <person name="Mehta T."/>
            <person name="Park D."/>
            <person name="Pearson M."/>
            <person name="Roberts A."/>
            <person name="Saif S."/>
            <person name="Shea T."/>
            <person name="Shenoy N."/>
            <person name="Sisk P."/>
            <person name="Stolte C."/>
            <person name="Sykes S."/>
            <person name="Walk T."/>
            <person name="White J."/>
            <person name="Yandava C."/>
            <person name="Haas B."/>
            <person name="Henn M.R."/>
            <person name="Nusbaum C."/>
            <person name="Birren B."/>
        </authorList>
    </citation>
    <scope>NUCLEOTIDE SEQUENCE [LARGE SCALE GENOMIC DNA]</scope>
    <source>
        <strain evidence="2">NA</strain>
    </source>
</reference>
<dbReference type="Proteomes" id="UP000004810">
    <property type="component" value="Unassembled WGS sequence"/>
</dbReference>
<comment type="caution">
    <text evidence="1">The sequence shown here is derived from an EMBL/GenBank/DDBJ whole genome shotgun (WGS) entry which is preliminary data.</text>
</comment>
<sequence length="40" mass="4757">MVNVSKELLNKFYDLADFDQHKRHNAVITILDESKIIRKI</sequence>
<proteinExistence type="predicted"/>